<dbReference type="PANTHER" id="PTHR33408:SF2">
    <property type="entry name" value="TRANSPOSASE DDE DOMAIN-CONTAINING PROTEIN"/>
    <property type="match status" value="1"/>
</dbReference>
<feature type="domain" description="Transposase DDE" evidence="1">
    <location>
        <begin position="62"/>
        <end position="185"/>
    </location>
</feature>
<dbReference type="PANTHER" id="PTHR33408">
    <property type="entry name" value="TRANSPOSASE"/>
    <property type="match status" value="1"/>
</dbReference>
<reference evidence="2 3" key="1">
    <citation type="submission" date="2024-06" db="EMBL/GenBank/DDBJ databases">
        <title>Genomic Encyclopedia of Type Strains, Phase IV (KMG-IV): sequencing the most valuable type-strain genomes for metagenomic binning, comparative biology and taxonomic classification.</title>
        <authorList>
            <person name="Goeker M."/>
        </authorList>
    </citation>
    <scope>NUCLEOTIDE SEQUENCE [LARGE SCALE GENOMIC DNA]</scope>
    <source>
        <strain evidence="2 3">DSM 28302</strain>
    </source>
</reference>
<dbReference type="InterPro" id="IPR025668">
    <property type="entry name" value="Tnp_DDE_dom"/>
</dbReference>
<evidence type="ECO:0000313" key="2">
    <source>
        <dbReference type="EMBL" id="MET3633965.1"/>
    </source>
</evidence>
<dbReference type="EMBL" id="JBEPLN010000007">
    <property type="protein sequence ID" value="MET3633965.1"/>
    <property type="molecule type" value="Genomic_DNA"/>
</dbReference>
<evidence type="ECO:0000313" key="3">
    <source>
        <dbReference type="Proteomes" id="UP001549037"/>
    </source>
</evidence>
<keyword evidence="3" id="KW-1185">Reference proteome</keyword>
<comment type="caution">
    <text evidence="2">The sequence shown here is derived from an EMBL/GenBank/DDBJ whole genome shotgun (WGS) entry which is preliminary data.</text>
</comment>
<dbReference type="Pfam" id="PF13751">
    <property type="entry name" value="DDE_Tnp_1_6"/>
    <property type="match status" value="1"/>
</dbReference>
<protein>
    <recommendedName>
        <fullName evidence="1">Transposase DDE domain-containing protein</fullName>
    </recommendedName>
</protein>
<sequence>MYQKSKENDVTIEAIVGDKAYSEKDNIQFTKKERVHLVAKFQKAFVGRKMSFSITKDAGLFVCPEGHMAIRKAKTGRTAEKYNTQETHYFDIHHCKTCPSKVGCYKEGARTKTYSITLKSDEHFFQKRFQETPYFKEKVKHRYKIEAKNAELKNRHVLDVARASGLFNMELQAATTIFVVNMKRIMALINRK</sequence>
<name>A0ABV2JDX3_9STRE</name>
<gene>
    <name evidence="2" type="ORF">ABID28_000601</name>
</gene>
<dbReference type="Proteomes" id="UP001549037">
    <property type="component" value="Unassembled WGS sequence"/>
</dbReference>
<proteinExistence type="predicted"/>
<accession>A0ABV2JDX3</accession>
<evidence type="ECO:0000259" key="1">
    <source>
        <dbReference type="Pfam" id="PF13751"/>
    </source>
</evidence>
<organism evidence="2 3">
    <name type="scientific">Streptococcus porcorum</name>
    <dbReference type="NCBI Taxonomy" id="701526"/>
    <lineage>
        <taxon>Bacteria</taxon>
        <taxon>Bacillati</taxon>
        <taxon>Bacillota</taxon>
        <taxon>Bacilli</taxon>
        <taxon>Lactobacillales</taxon>
        <taxon>Streptococcaceae</taxon>
        <taxon>Streptococcus</taxon>
    </lineage>
</organism>